<dbReference type="InterPro" id="IPR036286">
    <property type="entry name" value="LexA/Signal_pep-like_sf"/>
</dbReference>
<gene>
    <name evidence="7" type="ORF">OW157_06145</name>
</gene>
<evidence type="ECO:0000256" key="2">
    <source>
        <dbReference type="ARBA" id="ARBA00022801"/>
    </source>
</evidence>
<dbReference type="SUPFAM" id="SSF47413">
    <property type="entry name" value="lambda repressor-like DNA-binding domains"/>
    <property type="match status" value="1"/>
</dbReference>
<dbReference type="SUPFAM" id="SSF51306">
    <property type="entry name" value="LexA/Signal peptidase"/>
    <property type="match status" value="1"/>
</dbReference>
<dbReference type="Proteomes" id="UP001146670">
    <property type="component" value="Unassembled WGS sequence"/>
</dbReference>
<dbReference type="CDD" id="cd06529">
    <property type="entry name" value="S24_LexA-like"/>
    <property type="match status" value="1"/>
</dbReference>
<evidence type="ECO:0000256" key="5">
    <source>
        <dbReference type="ARBA" id="ARBA00023163"/>
    </source>
</evidence>
<dbReference type="InterPro" id="IPR015927">
    <property type="entry name" value="Peptidase_S24_S26A/B/C"/>
</dbReference>
<evidence type="ECO:0000256" key="4">
    <source>
        <dbReference type="ARBA" id="ARBA00023125"/>
    </source>
</evidence>
<organism evidence="7 8">
    <name type="scientific">Aerococcus kribbianus</name>
    <dbReference type="NCBI Taxonomy" id="2999064"/>
    <lineage>
        <taxon>Bacteria</taxon>
        <taxon>Bacillati</taxon>
        <taxon>Bacillota</taxon>
        <taxon>Bacilli</taxon>
        <taxon>Lactobacillales</taxon>
        <taxon>Aerococcaceae</taxon>
        <taxon>Aerococcus</taxon>
    </lineage>
</organism>
<feature type="domain" description="HTH cro/C1-type" evidence="6">
    <location>
        <begin position="21"/>
        <end position="67"/>
    </location>
</feature>
<sequence length="242" mass="27809">MDKERTKIISNNIRKNIENSGITQKQLAESIGIKPSTLSDYLNLRSNPSHGVIQKIADYFGILKSDIDTTYRDENYPKDESLLLNTYNKLNDNRKKAVRLYTENQYNEQTAEQNNVYQLDEYREEYLYGGASAGRGQYVYDEPVETVSVHTADIPNAPYDIMLKVVGDSMEPAFRNGEYIFVKRTEEIHNGAFGIFIINGESYLKKVYVEEDKLRLVSLNSNYDDLIFNDCNEINLIGKVVL</sequence>
<keyword evidence="8" id="KW-1185">Reference proteome</keyword>
<evidence type="ECO:0000313" key="7">
    <source>
        <dbReference type="EMBL" id="MCZ0726154.1"/>
    </source>
</evidence>
<dbReference type="GO" id="GO:0003677">
    <property type="term" value="F:DNA binding"/>
    <property type="evidence" value="ECO:0007669"/>
    <property type="project" value="UniProtKB-KW"/>
</dbReference>
<keyword evidence="4" id="KW-0238">DNA-binding</keyword>
<proteinExistence type="predicted"/>
<dbReference type="CDD" id="cd00093">
    <property type="entry name" value="HTH_XRE"/>
    <property type="match status" value="1"/>
</dbReference>
<comment type="caution">
    <text evidence="7">The sequence shown here is derived from an EMBL/GenBank/DDBJ whole genome shotgun (WGS) entry which is preliminary data.</text>
</comment>
<reference evidence="7" key="1">
    <citation type="submission" date="2022-12" db="EMBL/GenBank/DDBJ databases">
        <title>Description and comparative metabolic analysis of Aerococcus sp. nov., isolated from the feces of a pig.</title>
        <authorList>
            <person name="Chang Y.-H."/>
        </authorList>
    </citation>
    <scope>NUCLEOTIDE SEQUENCE</scope>
    <source>
        <strain evidence="7">YH-aer222</strain>
    </source>
</reference>
<dbReference type="InterPro" id="IPR001387">
    <property type="entry name" value="Cro/C1-type_HTH"/>
</dbReference>
<protein>
    <submittedName>
        <fullName evidence="7">Helix-turn-helix domain-containing protein</fullName>
    </submittedName>
</protein>
<dbReference type="GO" id="GO:0004252">
    <property type="term" value="F:serine-type endopeptidase activity"/>
    <property type="evidence" value="ECO:0007669"/>
    <property type="project" value="InterPro"/>
</dbReference>
<keyword evidence="3" id="KW-0805">Transcription regulation</keyword>
<accession>A0A9X3FVV5</accession>
<dbReference type="PANTHER" id="PTHR40661">
    <property type="match status" value="1"/>
</dbReference>
<keyword evidence="5" id="KW-0804">Transcription</keyword>
<evidence type="ECO:0000259" key="6">
    <source>
        <dbReference type="PROSITE" id="PS50943"/>
    </source>
</evidence>
<dbReference type="SMART" id="SM00530">
    <property type="entry name" value="HTH_XRE"/>
    <property type="match status" value="1"/>
</dbReference>
<keyword evidence="2" id="KW-0378">Hydrolase</keyword>
<dbReference type="InterPro" id="IPR010982">
    <property type="entry name" value="Lambda_DNA-bd_dom_sf"/>
</dbReference>
<dbReference type="PANTHER" id="PTHR40661:SF1">
    <property type="entry name" value="HTH CRO_C1-TYPE DOMAIN-CONTAINING PROTEIN"/>
    <property type="match status" value="1"/>
</dbReference>
<dbReference type="Pfam" id="PF01381">
    <property type="entry name" value="HTH_3"/>
    <property type="match status" value="1"/>
</dbReference>
<evidence type="ECO:0000256" key="1">
    <source>
        <dbReference type="ARBA" id="ARBA00022670"/>
    </source>
</evidence>
<dbReference type="GO" id="GO:0016020">
    <property type="term" value="C:membrane"/>
    <property type="evidence" value="ECO:0007669"/>
    <property type="project" value="InterPro"/>
</dbReference>
<dbReference type="PROSITE" id="PS00501">
    <property type="entry name" value="SPASE_I_1"/>
    <property type="match status" value="1"/>
</dbReference>
<dbReference type="EMBL" id="JAPRFR010000002">
    <property type="protein sequence ID" value="MCZ0726154.1"/>
    <property type="molecule type" value="Genomic_DNA"/>
</dbReference>
<dbReference type="GO" id="GO:0006508">
    <property type="term" value="P:proteolysis"/>
    <property type="evidence" value="ECO:0007669"/>
    <property type="project" value="UniProtKB-KW"/>
</dbReference>
<dbReference type="RefSeq" id="WP_268752479.1">
    <property type="nucleotide sequence ID" value="NZ_JAPRFQ010000002.1"/>
</dbReference>
<dbReference type="Pfam" id="PF00717">
    <property type="entry name" value="Peptidase_S24"/>
    <property type="match status" value="1"/>
</dbReference>
<dbReference type="PROSITE" id="PS50943">
    <property type="entry name" value="HTH_CROC1"/>
    <property type="match status" value="1"/>
</dbReference>
<evidence type="ECO:0000313" key="8">
    <source>
        <dbReference type="Proteomes" id="UP001146670"/>
    </source>
</evidence>
<dbReference type="Gene3D" id="2.10.109.10">
    <property type="entry name" value="Umud Fragment, subunit A"/>
    <property type="match status" value="1"/>
</dbReference>
<name>A0A9X3FVV5_9LACT</name>
<dbReference type="InterPro" id="IPR039418">
    <property type="entry name" value="LexA-like"/>
</dbReference>
<keyword evidence="1" id="KW-0645">Protease</keyword>
<dbReference type="InterPro" id="IPR019756">
    <property type="entry name" value="Pept_S26A_signal_pept_1_Ser-AS"/>
</dbReference>
<dbReference type="AlphaFoldDB" id="A0A9X3FVV5"/>
<dbReference type="Gene3D" id="1.10.260.40">
    <property type="entry name" value="lambda repressor-like DNA-binding domains"/>
    <property type="match status" value="1"/>
</dbReference>
<evidence type="ECO:0000256" key="3">
    <source>
        <dbReference type="ARBA" id="ARBA00023015"/>
    </source>
</evidence>